<feature type="domain" description="Squalene cyclase C-terminal" evidence="3">
    <location>
        <begin position="378"/>
        <end position="543"/>
    </location>
</feature>
<reference evidence="4 5" key="1">
    <citation type="submission" date="2023-05" db="EMBL/GenBank/DDBJ databases">
        <title>Streptantibioticus silvisoli sp. nov., acidotolerant actinomycetes 1 from pine litter.</title>
        <authorList>
            <person name="Swiecimska M."/>
            <person name="Golinska P."/>
            <person name="Sangal V."/>
            <person name="Wachnowicz B."/>
            <person name="Goodfellow M."/>
        </authorList>
    </citation>
    <scope>NUCLEOTIDE SEQUENCE [LARGE SCALE GENOMIC DNA]</scope>
    <source>
        <strain evidence="4 5">SL54</strain>
    </source>
</reference>
<feature type="region of interest" description="Disordered" evidence="2">
    <location>
        <begin position="462"/>
        <end position="498"/>
    </location>
</feature>
<proteinExistence type="predicted"/>
<dbReference type="InterPro" id="IPR032696">
    <property type="entry name" value="SQ_cyclase_C"/>
</dbReference>
<dbReference type="SUPFAM" id="SSF48239">
    <property type="entry name" value="Terpenoid cyclases/Protein prenyltransferases"/>
    <property type="match status" value="3"/>
</dbReference>
<name>A0ABT6W9Y3_9ACTN</name>
<comment type="caution">
    <text evidence="4">The sequence shown here is derived from an EMBL/GenBank/DDBJ whole genome shotgun (WGS) entry which is preliminary data.</text>
</comment>
<evidence type="ECO:0000259" key="3">
    <source>
        <dbReference type="Pfam" id="PF13243"/>
    </source>
</evidence>
<feature type="compositionally biased region" description="Low complexity" evidence="2">
    <location>
        <begin position="462"/>
        <end position="473"/>
    </location>
</feature>
<organism evidence="4 5">
    <name type="scientific">Streptantibioticus silvisoli</name>
    <dbReference type="NCBI Taxonomy" id="2705255"/>
    <lineage>
        <taxon>Bacteria</taxon>
        <taxon>Bacillati</taxon>
        <taxon>Actinomycetota</taxon>
        <taxon>Actinomycetes</taxon>
        <taxon>Kitasatosporales</taxon>
        <taxon>Streptomycetaceae</taxon>
        <taxon>Streptantibioticus</taxon>
    </lineage>
</organism>
<dbReference type="Pfam" id="PF13243">
    <property type="entry name" value="SQHop_cyclase_C"/>
    <property type="match status" value="1"/>
</dbReference>
<dbReference type="CDD" id="cd00688">
    <property type="entry name" value="ISOPREN_C2_like"/>
    <property type="match status" value="1"/>
</dbReference>
<dbReference type="InterPro" id="IPR008930">
    <property type="entry name" value="Terpenoid_cyclase/PrenylTrfase"/>
</dbReference>
<sequence>MPNRTTDDTLAAAVDRGAAALLARLRADGVFAADGDRFAPANTAAAVVALCAAGGGDPGGVIAAGVRRLLATQRPDGGWAMDGVPSEPFSTLVVTAALRMAAPHEAGPAIAAGRELAGRLGGAAALPEPVMAGLVRQFDALAGFGDEAALPRLPLELLLLRGPARRLLSLRLPIFAALALGQEAHRRRGPLGRWLNGRARPAALAVVREAYEREGSTGGFSTDPWLTALICLGVGRSGRAPDIARAAADWLRAAARPDGGWDLMPLDITWSTFALSALLAAGAGAGRLEPVREMFRARQQDVPFTALACPAGHWGFSGDRSWPMALETAEVAALLRALPGGAEDRWARDGIGWLTSAQDRSGSWSLAVRDSKRGGFGPCPQMTAKAVGALLGAGVAVSDRRVARALEWLAGEQRADGSFEAMWYRGPVAGTAAVLEAYCLAGRADHPVAAAARRWLASAQRADGSWGAGDPTAPDAPPQGRTAPQRPGSGPPEPVAGSVAGTVEETAWALHALLVAGADPLGGAAVGAGRWLTERQRADGGWPGAPVNEYIRHCFRYTDDVIASGLAVRALARLRGTGARGGAA</sequence>
<protein>
    <submittedName>
        <fullName evidence="4">Terpene cyclase/mutase family protein</fullName>
    </submittedName>
</protein>
<dbReference type="Proteomes" id="UP001156398">
    <property type="component" value="Unassembled WGS sequence"/>
</dbReference>
<keyword evidence="1" id="KW-0479">Metal-binding</keyword>
<evidence type="ECO:0000256" key="1">
    <source>
        <dbReference type="ARBA" id="ARBA00022723"/>
    </source>
</evidence>
<evidence type="ECO:0000256" key="2">
    <source>
        <dbReference type="SAM" id="MobiDB-lite"/>
    </source>
</evidence>
<gene>
    <name evidence="4" type="ORF">POF43_031795</name>
</gene>
<dbReference type="EMBL" id="JAAGKO020000079">
    <property type="protein sequence ID" value="MDI5967255.1"/>
    <property type="molecule type" value="Genomic_DNA"/>
</dbReference>
<evidence type="ECO:0000313" key="4">
    <source>
        <dbReference type="EMBL" id="MDI5967255.1"/>
    </source>
</evidence>
<dbReference type="Gene3D" id="1.50.10.20">
    <property type="match status" value="2"/>
</dbReference>
<keyword evidence="5" id="KW-1185">Reference proteome</keyword>
<dbReference type="RefSeq" id="WP_271324537.1">
    <property type="nucleotide sequence ID" value="NZ_JAAGKO020000079.1"/>
</dbReference>
<evidence type="ECO:0000313" key="5">
    <source>
        <dbReference type="Proteomes" id="UP001156398"/>
    </source>
</evidence>
<accession>A0ABT6W9Y3</accession>